<organism evidence="1 2">
    <name type="scientific">Mucuna pruriens</name>
    <name type="common">Velvet bean</name>
    <name type="synonym">Dolichos pruriens</name>
    <dbReference type="NCBI Taxonomy" id="157652"/>
    <lineage>
        <taxon>Eukaryota</taxon>
        <taxon>Viridiplantae</taxon>
        <taxon>Streptophyta</taxon>
        <taxon>Embryophyta</taxon>
        <taxon>Tracheophyta</taxon>
        <taxon>Spermatophyta</taxon>
        <taxon>Magnoliopsida</taxon>
        <taxon>eudicotyledons</taxon>
        <taxon>Gunneridae</taxon>
        <taxon>Pentapetalae</taxon>
        <taxon>rosids</taxon>
        <taxon>fabids</taxon>
        <taxon>Fabales</taxon>
        <taxon>Fabaceae</taxon>
        <taxon>Papilionoideae</taxon>
        <taxon>50 kb inversion clade</taxon>
        <taxon>NPAAA clade</taxon>
        <taxon>indigoferoid/millettioid clade</taxon>
        <taxon>Phaseoleae</taxon>
        <taxon>Mucuna</taxon>
    </lineage>
</organism>
<reference evidence="1" key="1">
    <citation type="submission" date="2018-05" db="EMBL/GenBank/DDBJ databases">
        <title>Draft genome of Mucuna pruriens seed.</title>
        <authorList>
            <person name="Nnadi N.E."/>
            <person name="Vos R."/>
            <person name="Hasami M.H."/>
            <person name="Devisetty U.K."/>
            <person name="Aguiy J.C."/>
        </authorList>
    </citation>
    <scope>NUCLEOTIDE SEQUENCE [LARGE SCALE GENOMIC DNA]</scope>
    <source>
        <strain evidence="1">JCA_2017</strain>
    </source>
</reference>
<dbReference type="EMBL" id="QJKJ01010451">
    <property type="protein sequence ID" value="RDX73641.1"/>
    <property type="molecule type" value="Genomic_DNA"/>
</dbReference>
<proteinExistence type="predicted"/>
<feature type="non-terminal residue" evidence="1">
    <location>
        <position position="1"/>
    </location>
</feature>
<dbReference type="AlphaFoldDB" id="A0A371F5T9"/>
<accession>A0A371F5T9</accession>
<evidence type="ECO:0000313" key="1">
    <source>
        <dbReference type="EMBL" id="RDX73641.1"/>
    </source>
</evidence>
<evidence type="ECO:0000313" key="2">
    <source>
        <dbReference type="Proteomes" id="UP000257109"/>
    </source>
</evidence>
<sequence length="295" mass="34427">MFGYVYMLTRGVISEKFVKQTIIVSSTIVAKFVACFEASNHGIWLQNFAVDGIERLLKIYCDNNLIFFYSNNNRSFTKSKFIDINFPVVKERVQNKIFTEHIGTSFMLVDPLSKKMISKNEVDEFGLISLRLKKDQLEIDMFEITLHLALGVSLEQFLTCKRLVSNNLHNGSNTISKQHPKYYHSILNSYFKKHETIHQSLCINTKQQNEIIEIRNQHLLEITKSLIKLDLKLDNINDTIEIDYWLFIGQLCKAIWSHGELKQFMVAQNNVEAKLRTMAYGICEENWLKMILEEL</sequence>
<dbReference type="CDD" id="cd09272">
    <property type="entry name" value="RNase_HI_RT_Ty1"/>
    <property type="match status" value="1"/>
</dbReference>
<protein>
    <submittedName>
        <fullName evidence="1">Copia protein</fullName>
    </submittedName>
</protein>
<keyword evidence="2" id="KW-1185">Reference proteome</keyword>
<gene>
    <name evidence="1" type="primary">GIP</name>
    <name evidence="1" type="ORF">CR513_46724</name>
</gene>
<comment type="caution">
    <text evidence="1">The sequence shown here is derived from an EMBL/GenBank/DDBJ whole genome shotgun (WGS) entry which is preliminary data.</text>
</comment>
<dbReference type="OrthoDB" id="1414623at2759"/>
<name>A0A371F5T9_MUCPR</name>
<dbReference type="Proteomes" id="UP000257109">
    <property type="component" value="Unassembled WGS sequence"/>
</dbReference>